<dbReference type="Proteomes" id="UP001595962">
    <property type="component" value="Unassembled WGS sequence"/>
</dbReference>
<dbReference type="Pfam" id="PF14255">
    <property type="entry name" value="Zn_ribbon_21"/>
    <property type="match status" value="1"/>
</dbReference>
<reference evidence="2" key="1">
    <citation type="journal article" date="2019" name="Int. J. Syst. Evol. Microbiol.">
        <title>The Global Catalogue of Microorganisms (GCM) 10K type strain sequencing project: providing services to taxonomists for standard genome sequencing and annotation.</title>
        <authorList>
            <consortium name="The Broad Institute Genomics Platform"/>
            <consortium name="The Broad Institute Genome Sequencing Center for Infectious Disease"/>
            <person name="Wu L."/>
            <person name="Ma J."/>
        </authorList>
    </citation>
    <scope>NUCLEOTIDE SEQUENCE [LARGE SCALE GENOMIC DNA]</scope>
    <source>
        <strain evidence="2">DT28</strain>
    </source>
</reference>
<dbReference type="InterPro" id="IPR025990">
    <property type="entry name" value="zinc_ribbon_bacterial"/>
</dbReference>
<dbReference type="RefSeq" id="WP_377332112.1">
    <property type="nucleotide sequence ID" value="NZ_JBHSGB010000005.1"/>
</dbReference>
<name>A0ABV9JJT0_9GAMM</name>
<protein>
    <submittedName>
        <fullName evidence="1">CPXCG motif-containing cysteine-rich protein</fullName>
    </submittedName>
</protein>
<evidence type="ECO:0000313" key="2">
    <source>
        <dbReference type="Proteomes" id="UP001595962"/>
    </source>
</evidence>
<gene>
    <name evidence="1" type="ORF">ACFO3I_04525</name>
</gene>
<keyword evidence="2" id="KW-1185">Reference proteome</keyword>
<organism evidence="1 2">
    <name type="scientific">Rheinheimera marina</name>
    <dbReference type="NCBI Taxonomy" id="1774958"/>
    <lineage>
        <taxon>Bacteria</taxon>
        <taxon>Pseudomonadati</taxon>
        <taxon>Pseudomonadota</taxon>
        <taxon>Gammaproteobacteria</taxon>
        <taxon>Chromatiales</taxon>
        <taxon>Chromatiaceae</taxon>
        <taxon>Rheinheimera</taxon>
    </lineage>
</organism>
<proteinExistence type="predicted"/>
<dbReference type="EMBL" id="JBHSGB010000005">
    <property type="protein sequence ID" value="MFC4654289.1"/>
    <property type="molecule type" value="Genomic_DNA"/>
</dbReference>
<comment type="caution">
    <text evidence="1">The sequence shown here is derived from an EMBL/GenBank/DDBJ whole genome shotgun (WGS) entry which is preliminary data.</text>
</comment>
<sequence length="66" mass="7428">MQLINKTILCPFCGQPTTVTIDASGGDQDDIEDCSNCCNPIHVQTHIDEVRHKVQVFVDADDEQYY</sequence>
<dbReference type="InterPro" id="IPR017143">
    <property type="entry name" value="UCP037225"/>
</dbReference>
<evidence type="ECO:0000313" key="1">
    <source>
        <dbReference type="EMBL" id="MFC4654289.1"/>
    </source>
</evidence>
<dbReference type="PIRSF" id="PIRSF037225">
    <property type="entry name" value="UCP037225"/>
    <property type="match status" value="1"/>
</dbReference>
<accession>A0ABV9JJT0</accession>